<feature type="compositionally biased region" description="Polar residues" evidence="1">
    <location>
        <begin position="191"/>
        <end position="213"/>
    </location>
</feature>
<proteinExistence type="predicted"/>
<evidence type="ECO:0000256" key="1">
    <source>
        <dbReference type="SAM" id="MobiDB-lite"/>
    </source>
</evidence>
<evidence type="ECO:0000313" key="3">
    <source>
        <dbReference type="Proteomes" id="UP001497525"/>
    </source>
</evidence>
<dbReference type="InterPro" id="IPR052579">
    <property type="entry name" value="Zinc_finger_SWIM"/>
</dbReference>
<dbReference type="EMBL" id="CAXLJL010000889">
    <property type="protein sequence ID" value="CAL5141502.1"/>
    <property type="molecule type" value="Genomic_DNA"/>
</dbReference>
<dbReference type="AlphaFoldDB" id="A0AAV2TVR8"/>
<accession>A0AAV2TVR8</accession>
<feature type="region of interest" description="Disordered" evidence="1">
    <location>
        <begin position="169"/>
        <end position="216"/>
    </location>
</feature>
<comment type="caution">
    <text evidence="2">The sequence shown here is derived from an EMBL/GenBank/DDBJ whole genome shotgun (WGS) entry which is preliminary data.</text>
</comment>
<dbReference type="InterPro" id="IPR011011">
    <property type="entry name" value="Znf_FYVE_PHD"/>
</dbReference>
<name>A0AAV2TVR8_CALDB</name>
<evidence type="ECO:0000313" key="2">
    <source>
        <dbReference type="EMBL" id="CAL5141502.1"/>
    </source>
</evidence>
<dbReference type="Proteomes" id="UP001497525">
    <property type="component" value="Unassembled WGS sequence"/>
</dbReference>
<dbReference type="SUPFAM" id="SSF57903">
    <property type="entry name" value="FYVE/PHD zinc finger"/>
    <property type="match status" value="1"/>
</dbReference>
<sequence length="354" mass="40090">MVDHTALFDQFFDGRAFPTYKDLEDMIISYEQTTWSHFTKRSSIKRDLPGGTVYDYLLYYCVYADFGRRNTAEGTRTSSSGGSRNCGCQASFAVRRGDEGLMVTNKYMVHNHAVSLTEFKAHPRNRKLSEDQRRDAGLLLKYGCPNSALRTMSRLEYGTDLTSYDVSNLRSGSVRTRPKRQRLDQEDGADLSSNEEGASSSHPSETTQRSGSSAHKPHICGVCSIADDRRMVTCEHCSWVVHFACSLVLGNGKQCKQCGNDIKLMPQRKLRRRFSNPRIPQARCTLRRRRLVPEQALNELPQEALEGSDVYDDDSSNAEYGERSLVELKRELKEEEDGNPDCAPILRSILKDMD</sequence>
<dbReference type="PANTHER" id="PTHR31569">
    <property type="entry name" value="SWIM-TYPE DOMAIN-CONTAINING PROTEIN"/>
    <property type="match status" value="1"/>
</dbReference>
<dbReference type="PANTHER" id="PTHR31569:SF4">
    <property type="entry name" value="SWIM-TYPE DOMAIN-CONTAINING PROTEIN"/>
    <property type="match status" value="1"/>
</dbReference>
<gene>
    <name evidence="2" type="ORF">CDAUBV1_LOCUS16739</name>
</gene>
<reference evidence="2" key="1">
    <citation type="submission" date="2024-06" db="EMBL/GenBank/DDBJ databases">
        <authorList>
            <person name="Liu X."/>
            <person name="Lenzi L."/>
            <person name="Haldenby T S."/>
            <person name="Uol C."/>
        </authorList>
    </citation>
    <scope>NUCLEOTIDE SEQUENCE</scope>
</reference>
<protein>
    <submittedName>
        <fullName evidence="2">Uncharacterized protein</fullName>
    </submittedName>
</protein>
<organism evidence="2 3">
    <name type="scientific">Calicophoron daubneyi</name>
    <name type="common">Rumen fluke</name>
    <name type="synonym">Paramphistomum daubneyi</name>
    <dbReference type="NCBI Taxonomy" id="300641"/>
    <lineage>
        <taxon>Eukaryota</taxon>
        <taxon>Metazoa</taxon>
        <taxon>Spiralia</taxon>
        <taxon>Lophotrochozoa</taxon>
        <taxon>Platyhelminthes</taxon>
        <taxon>Trematoda</taxon>
        <taxon>Digenea</taxon>
        <taxon>Plagiorchiida</taxon>
        <taxon>Pronocephalata</taxon>
        <taxon>Paramphistomoidea</taxon>
        <taxon>Paramphistomidae</taxon>
        <taxon>Calicophoron</taxon>
    </lineage>
</organism>